<evidence type="ECO:0000313" key="2">
    <source>
        <dbReference type="Proteomes" id="UP001316803"/>
    </source>
</evidence>
<evidence type="ECO:0000313" key="1">
    <source>
        <dbReference type="EMBL" id="KAK5951166.1"/>
    </source>
</evidence>
<reference evidence="1 2" key="1">
    <citation type="submission" date="2022-12" db="EMBL/GenBank/DDBJ databases">
        <title>Genomic features and morphological characterization of a novel Knufia sp. strain isolated from spacecraft assembly facility.</title>
        <authorList>
            <person name="Teixeira M."/>
            <person name="Chander A.M."/>
            <person name="Stajich J.E."/>
            <person name="Venkateswaran K."/>
        </authorList>
    </citation>
    <scope>NUCLEOTIDE SEQUENCE [LARGE SCALE GENOMIC DNA]</scope>
    <source>
        <strain evidence="1 2">FJI-L2-BK-P2</strain>
    </source>
</reference>
<gene>
    <name evidence="1" type="ORF">OHC33_007919</name>
</gene>
<protein>
    <recommendedName>
        <fullName evidence="3">S-adenosyl-L-methionine-dependent methyltransferase</fullName>
    </recommendedName>
</protein>
<evidence type="ECO:0008006" key="3">
    <source>
        <dbReference type="Google" id="ProtNLM"/>
    </source>
</evidence>
<dbReference type="EMBL" id="JAKLMC020000022">
    <property type="protein sequence ID" value="KAK5951166.1"/>
    <property type="molecule type" value="Genomic_DNA"/>
</dbReference>
<organism evidence="1 2">
    <name type="scientific">Knufia fluminis</name>
    <dbReference type="NCBI Taxonomy" id="191047"/>
    <lineage>
        <taxon>Eukaryota</taxon>
        <taxon>Fungi</taxon>
        <taxon>Dikarya</taxon>
        <taxon>Ascomycota</taxon>
        <taxon>Pezizomycotina</taxon>
        <taxon>Eurotiomycetes</taxon>
        <taxon>Chaetothyriomycetidae</taxon>
        <taxon>Chaetothyriales</taxon>
        <taxon>Trichomeriaceae</taxon>
        <taxon>Knufia</taxon>
    </lineage>
</organism>
<dbReference type="PANTHER" id="PTHR43036:SF2">
    <property type="entry name" value="OS04G0481300 PROTEIN"/>
    <property type="match status" value="1"/>
</dbReference>
<dbReference type="PANTHER" id="PTHR43036">
    <property type="entry name" value="OSJNBB0011N17.9 PROTEIN"/>
    <property type="match status" value="1"/>
</dbReference>
<name>A0AAN8EPF3_9EURO</name>
<proteinExistence type="predicted"/>
<keyword evidence="2" id="KW-1185">Reference proteome</keyword>
<dbReference type="Proteomes" id="UP001316803">
    <property type="component" value="Unassembled WGS sequence"/>
</dbReference>
<accession>A0AAN8EPF3</accession>
<comment type="caution">
    <text evidence="1">The sequence shown here is derived from an EMBL/GenBank/DDBJ whole genome shotgun (WGS) entry which is preliminary data.</text>
</comment>
<dbReference type="AlphaFoldDB" id="A0AAN8EPF3"/>
<sequence>MFKLPTRSIPSTLRSISLFSGLLGSTTKMESQPLSVRSYVPANPSRPFPYTTSDMTPTDPGNDSSFYAPPRFVTHIDDNAIVNLKKYYDDHLPAKGTILDFCSSWISHYPPRIHDAVAAGEMVVLGTGMNEAELGRNPVFAPGKDGDVAMRGESGERRWWLQDLNVDPDVKFPRVGGQEVKLDASSCVVSIDYLTKPVEVLESIRRQTNEGGKVHLAISNRCFPTKVVGRWLEVNERQRLEMVGDYLYYAGWREIEIVDVVKGGFMTDPLWVVRATKT</sequence>